<evidence type="ECO:0000256" key="3">
    <source>
        <dbReference type="ARBA" id="ARBA00006743"/>
    </source>
</evidence>
<sequence length="345" mass="39179">MTQKYVFFAIFATICIFSGINVAIEIRPMKVIELIKSNDKTAFSFEILPPLKGTGIEKLYETIDTLKEFDPKYINITTHRSEYIYKELGNGLFQRSNVRRRPGTVAVAAAIKNKYNITAVPHILCSGFTQEETEYVLLDLQFLGITDLLVLRGDKAKHEPVFKPVGNGYYHAIELQEQINKFNKGVFVDGEQMKVSLQPFSYGVACYPEKHEEAPNIDTDIYWLKKKMEAGAEYAVTQLFYDNKKFFEFVDRARKAGVTIPIIPGIKPFSKLSQLSMVPKTFKVDIPEDLANEAMKCKNDADAKQLGIEWCVEQCRELMAHGLPSIHFYSVGAVDSIKEVAKLIY</sequence>
<dbReference type="GO" id="GO:0071949">
    <property type="term" value="F:FAD binding"/>
    <property type="evidence" value="ECO:0007669"/>
    <property type="project" value="TreeGrafter"/>
</dbReference>
<dbReference type="GO" id="GO:0106312">
    <property type="term" value="F:methylenetetrahydrofolate reductase (NADH) activity"/>
    <property type="evidence" value="ECO:0007669"/>
    <property type="project" value="UniProtKB-EC"/>
</dbReference>
<dbReference type="EC" id="1.5.1.54" evidence="12"/>
<dbReference type="GO" id="GO:0005829">
    <property type="term" value="C:cytosol"/>
    <property type="evidence" value="ECO:0007669"/>
    <property type="project" value="InterPro"/>
</dbReference>
<evidence type="ECO:0000256" key="8">
    <source>
        <dbReference type="ARBA" id="ARBA00023027"/>
    </source>
</evidence>
<evidence type="ECO:0000256" key="6">
    <source>
        <dbReference type="ARBA" id="ARBA00022827"/>
    </source>
</evidence>
<comment type="pathway">
    <text evidence="2 12">One-carbon metabolism; tetrahydrofolate interconversion.</text>
</comment>
<dbReference type="Proteomes" id="UP000184509">
    <property type="component" value="Unassembled WGS sequence"/>
</dbReference>
<protein>
    <recommendedName>
        <fullName evidence="12">Methylenetetrahydrofolate reductase</fullName>
        <ecNumber evidence="12">1.5.1.54</ecNumber>
    </recommendedName>
</protein>
<dbReference type="InterPro" id="IPR004620">
    <property type="entry name" value="MTHF_reductase_bac"/>
</dbReference>
<comment type="catalytic activity">
    <reaction evidence="11">
        <text>(6S)-5-methyl-5,6,7,8-tetrahydrofolate + NAD(+) = (6R)-5,10-methylene-5,6,7,8-tetrahydrofolate + NADH + H(+)</text>
        <dbReference type="Rhea" id="RHEA:19821"/>
        <dbReference type="ChEBI" id="CHEBI:15378"/>
        <dbReference type="ChEBI" id="CHEBI:15636"/>
        <dbReference type="ChEBI" id="CHEBI:18608"/>
        <dbReference type="ChEBI" id="CHEBI:57540"/>
        <dbReference type="ChEBI" id="CHEBI:57945"/>
        <dbReference type="EC" id="1.5.1.54"/>
    </reaction>
    <physiologicalReaction direction="right-to-left" evidence="11">
        <dbReference type="Rhea" id="RHEA:19823"/>
    </physiologicalReaction>
</comment>
<dbReference type="AlphaFoldDB" id="A0A1M5G565"/>
<keyword evidence="9" id="KW-0486">Methionine biosynthesis</keyword>
<evidence type="ECO:0000256" key="12">
    <source>
        <dbReference type="RuleBase" id="RU003862"/>
    </source>
</evidence>
<dbReference type="Pfam" id="PF02219">
    <property type="entry name" value="MTHFR"/>
    <property type="match status" value="1"/>
</dbReference>
<dbReference type="EMBL" id="FQTV01000019">
    <property type="protein sequence ID" value="SHF98849.1"/>
    <property type="molecule type" value="Genomic_DNA"/>
</dbReference>
<comment type="similarity">
    <text evidence="3 12">Belongs to the methylenetetrahydrofolate reductase family.</text>
</comment>
<keyword evidence="5 12" id="KW-0285">Flavoprotein</keyword>
<dbReference type="PANTHER" id="PTHR45754:SF3">
    <property type="entry name" value="METHYLENETETRAHYDROFOLATE REDUCTASE (NADPH)"/>
    <property type="match status" value="1"/>
</dbReference>
<dbReference type="Gene3D" id="3.20.20.220">
    <property type="match status" value="1"/>
</dbReference>
<keyword evidence="15" id="KW-1185">Reference proteome</keyword>
<dbReference type="CDD" id="cd00537">
    <property type="entry name" value="MTHFR"/>
    <property type="match status" value="1"/>
</dbReference>
<evidence type="ECO:0000256" key="5">
    <source>
        <dbReference type="ARBA" id="ARBA00022630"/>
    </source>
</evidence>
<keyword evidence="8" id="KW-0520">NAD</keyword>
<dbReference type="PANTHER" id="PTHR45754">
    <property type="entry name" value="METHYLENETETRAHYDROFOLATE REDUCTASE"/>
    <property type="match status" value="1"/>
</dbReference>
<dbReference type="STRING" id="1297750.SAMN05444405_11934"/>
<accession>A0A1M5G565</accession>
<comment type="cofactor">
    <cofactor evidence="1 12">
        <name>FAD</name>
        <dbReference type="ChEBI" id="CHEBI:57692"/>
    </cofactor>
</comment>
<evidence type="ECO:0000256" key="10">
    <source>
        <dbReference type="ARBA" id="ARBA00034478"/>
    </source>
</evidence>
<evidence type="ECO:0000313" key="14">
    <source>
        <dbReference type="EMBL" id="SHF98849.1"/>
    </source>
</evidence>
<evidence type="ECO:0000256" key="11">
    <source>
        <dbReference type="ARBA" id="ARBA00048628"/>
    </source>
</evidence>
<dbReference type="GO" id="GO:0009086">
    <property type="term" value="P:methionine biosynthetic process"/>
    <property type="evidence" value="ECO:0007669"/>
    <property type="project" value="UniProtKB-KW"/>
</dbReference>
<reference evidence="14 15" key="1">
    <citation type="submission" date="2016-11" db="EMBL/GenBank/DDBJ databases">
        <authorList>
            <person name="Jaros S."/>
            <person name="Januszkiewicz K."/>
            <person name="Wedrychowicz H."/>
        </authorList>
    </citation>
    <scope>NUCLEOTIDE SEQUENCE [LARGE SCALE GENOMIC DNA]</scope>
    <source>
        <strain evidence="14 15">DSM 26991</strain>
    </source>
</reference>
<proteinExistence type="inferred from homology"/>
<evidence type="ECO:0000256" key="9">
    <source>
        <dbReference type="ARBA" id="ARBA00023167"/>
    </source>
</evidence>
<organism evidence="14 15">
    <name type="scientific">Bacteroides luti</name>
    <dbReference type="NCBI Taxonomy" id="1297750"/>
    <lineage>
        <taxon>Bacteria</taxon>
        <taxon>Pseudomonadati</taxon>
        <taxon>Bacteroidota</taxon>
        <taxon>Bacteroidia</taxon>
        <taxon>Bacteroidales</taxon>
        <taxon>Bacteroidaceae</taxon>
        <taxon>Bacteroides</taxon>
    </lineage>
</organism>
<comment type="pathway">
    <text evidence="10">Amino-acid biosynthesis; L-methionine biosynthesis via de novo pathway.</text>
</comment>
<keyword evidence="13" id="KW-0812">Transmembrane</keyword>
<keyword evidence="13" id="KW-1133">Transmembrane helix</keyword>
<evidence type="ECO:0000256" key="7">
    <source>
        <dbReference type="ARBA" id="ARBA00023002"/>
    </source>
</evidence>
<dbReference type="InterPro" id="IPR029041">
    <property type="entry name" value="FAD-linked_oxidoreductase-like"/>
</dbReference>
<dbReference type="UniPathway" id="UPA00193"/>
<gene>
    <name evidence="14" type="ORF">SAMN05444405_11934</name>
</gene>
<evidence type="ECO:0000256" key="2">
    <source>
        <dbReference type="ARBA" id="ARBA00004777"/>
    </source>
</evidence>
<evidence type="ECO:0000313" key="15">
    <source>
        <dbReference type="Proteomes" id="UP000184509"/>
    </source>
</evidence>
<dbReference type="GO" id="GO:0035999">
    <property type="term" value="P:tetrahydrofolate interconversion"/>
    <property type="evidence" value="ECO:0007669"/>
    <property type="project" value="UniProtKB-UniPathway"/>
</dbReference>
<feature type="transmembrane region" description="Helical" evidence="13">
    <location>
        <begin position="6"/>
        <end position="24"/>
    </location>
</feature>
<keyword evidence="13" id="KW-0472">Membrane</keyword>
<evidence type="ECO:0000256" key="1">
    <source>
        <dbReference type="ARBA" id="ARBA00001974"/>
    </source>
</evidence>
<dbReference type="InterPro" id="IPR003171">
    <property type="entry name" value="Mehydrof_redctse-like"/>
</dbReference>
<dbReference type="NCBIfam" id="TIGR00676">
    <property type="entry name" value="fadh2"/>
    <property type="match status" value="1"/>
</dbReference>
<evidence type="ECO:0000256" key="4">
    <source>
        <dbReference type="ARBA" id="ARBA00022605"/>
    </source>
</evidence>
<name>A0A1M5G565_9BACE</name>
<evidence type="ECO:0000256" key="13">
    <source>
        <dbReference type="SAM" id="Phobius"/>
    </source>
</evidence>
<dbReference type="SUPFAM" id="SSF51730">
    <property type="entry name" value="FAD-linked oxidoreductase"/>
    <property type="match status" value="1"/>
</dbReference>
<keyword evidence="7 12" id="KW-0560">Oxidoreductase</keyword>
<dbReference type="FunFam" id="3.20.20.220:FF:000015">
    <property type="entry name" value="Methylenetetrahydrofolate reductase"/>
    <property type="match status" value="1"/>
</dbReference>
<keyword evidence="4" id="KW-0028">Amino-acid biosynthesis</keyword>
<keyword evidence="6 12" id="KW-0274">FAD</keyword>